<dbReference type="RefSeq" id="XP_031777319.1">
    <property type="nucleotide sequence ID" value="XM_031921459.1"/>
</dbReference>
<dbReference type="AlphaFoldDB" id="A0A7M7PVL3"/>
<dbReference type="OrthoDB" id="7700659at2759"/>
<accession>A0A7M7PVL3</accession>
<name>A0A7M7PVL3_NASVI</name>
<sequence length="179" mass="19398">MNRRLHIDGALCKSSRISFAMENEGYVPFDLVIQPTTMLTFSGMFEQEIPVPIEVLPTAVTFENINQAEGLISIDGFVRMKFTMIPSRFENASYGCGSITDGRSKLTVNITNFIVVDNIQKGVAVNVVGTVDATNDFSGTLCITCNNMNAITLRDNTPAMSDADLAQGGKPLKRLAPVG</sequence>
<protein>
    <submittedName>
        <fullName evidence="1">Uncharacterized protein</fullName>
    </submittedName>
</protein>
<keyword evidence="2" id="KW-1185">Reference proteome</keyword>
<evidence type="ECO:0000313" key="2">
    <source>
        <dbReference type="Proteomes" id="UP000002358"/>
    </source>
</evidence>
<dbReference type="InParanoid" id="A0A7M7PVL3"/>
<dbReference type="GeneID" id="103315368"/>
<dbReference type="Proteomes" id="UP000002358">
    <property type="component" value="Unassembled WGS sequence"/>
</dbReference>
<proteinExistence type="predicted"/>
<evidence type="ECO:0000313" key="1">
    <source>
        <dbReference type="EnsemblMetazoa" id="XP_031777319"/>
    </source>
</evidence>
<reference evidence="1" key="1">
    <citation type="submission" date="2021-01" db="UniProtKB">
        <authorList>
            <consortium name="EnsemblMetazoa"/>
        </authorList>
    </citation>
    <scope>IDENTIFICATION</scope>
</reference>
<organism evidence="1 2">
    <name type="scientific">Nasonia vitripennis</name>
    <name type="common">Parasitic wasp</name>
    <dbReference type="NCBI Taxonomy" id="7425"/>
    <lineage>
        <taxon>Eukaryota</taxon>
        <taxon>Metazoa</taxon>
        <taxon>Ecdysozoa</taxon>
        <taxon>Arthropoda</taxon>
        <taxon>Hexapoda</taxon>
        <taxon>Insecta</taxon>
        <taxon>Pterygota</taxon>
        <taxon>Neoptera</taxon>
        <taxon>Endopterygota</taxon>
        <taxon>Hymenoptera</taxon>
        <taxon>Apocrita</taxon>
        <taxon>Proctotrupomorpha</taxon>
        <taxon>Chalcidoidea</taxon>
        <taxon>Pteromalidae</taxon>
        <taxon>Pteromalinae</taxon>
        <taxon>Nasonia</taxon>
    </lineage>
</organism>
<dbReference type="EnsemblMetazoa" id="XM_031921459">
    <property type="protein sequence ID" value="XP_031777319"/>
    <property type="gene ID" value="LOC103315368"/>
</dbReference>